<dbReference type="GO" id="GO:0030117">
    <property type="term" value="C:membrane coat"/>
    <property type="evidence" value="ECO:0007669"/>
    <property type="project" value="InterPro"/>
</dbReference>
<proteinExistence type="predicted"/>
<accession>A0DZB5</accession>
<dbReference type="InterPro" id="IPR006692">
    <property type="entry name" value="Beta-prop_COPA/B_2nd"/>
</dbReference>
<dbReference type="eggNOG" id="KOG0276">
    <property type="taxonomic scope" value="Eukaryota"/>
</dbReference>
<reference evidence="2 3" key="1">
    <citation type="journal article" date="2006" name="Nature">
        <title>Global trends of whole-genome duplications revealed by the ciliate Paramecium tetraurelia.</title>
        <authorList>
            <consortium name="Genoscope"/>
            <person name="Aury J.-M."/>
            <person name="Jaillon O."/>
            <person name="Duret L."/>
            <person name="Noel B."/>
            <person name="Jubin C."/>
            <person name="Porcel B.M."/>
            <person name="Segurens B."/>
            <person name="Daubin V."/>
            <person name="Anthouard V."/>
            <person name="Aiach N."/>
            <person name="Arnaiz O."/>
            <person name="Billaut A."/>
            <person name="Beisson J."/>
            <person name="Blanc I."/>
            <person name="Bouhouche K."/>
            <person name="Camara F."/>
            <person name="Duharcourt S."/>
            <person name="Guigo R."/>
            <person name="Gogendeau D."/>
            <person name="Katinka M."/>
            <person name="Keller A.-M."/>
            <person name="Kissmehl R."/>
            <person name="Klotz C."/>
            <person name="Koll F."/>
            <person name="Le Moue A."/>
            <person name="Lepere C."/>
            <person name="Malinsky S."/>
            <person name="Nowacki M."/>
            <person name="Nowak J.K."/>
            <person name="Plattner H."/>
            <person name="Poulain J."/>
            <person name="Ruiz F."/>
            <person name="Serrano V."/>
            <person name="Zagulski M."/>
            <person name="Dessen P."/>
            <person name="Betermier M."/>
            <person name="Weissenbach J."/>
            <person name="Scarpelli C."/>
            <person name="Schachter V."/>
            <person name="Sperling L."/>
            <person name="Meyer E."/>
            <person name="Cohen J."/>
            <person name="Wincker P."/>
        </authorList>
    </citation>
    <scope>NUCLEOTIDE SEQUENCE [LARGE SCALE GENOMIC DNA]</scope>
    <source>
        <strain evidence="2 3">Stock d4-2</strain>
    </source>
</reference>
<dbReference type="EMBL" id="CT868649">
    <property type="protein sequence ID" value="CAK88382.1"/>
    <property type="molecule type" value="Genomic_DNA"/>
</dbReference>
<dbReference type="InParanoid" id="A0DZB5"/>
<dbReference type="Proteomes" id="UP000000600">
    <property type="component" value="Unassembled WGS sequence"/>
</dbReference>
<protein>
    <recommendedName>
        <fullName evidence="1">COPA/B second beta-propeller domain-containing protein</fullName>
    </recommendedName>
</protein>
<evidence type="ECO:0000259" key="1">
    <source>
        <dbReference type="Pfam" id="PF04053"/>
    </source>
</evidence>
<evidence type="ECO:0000313" key="3">
    <source>
        <dbReference type="Proteomes" id="UP000000600"/>
    </source>
</evidence>
<gene>
    <name evidence="2" type="ORF">GSPATT00003351001</name>
</gene>
<dbReference type="GO" id="GO:0016192">
    <property type="term" value="P:vesicle-mediated transport"/>
    <property type="evidence" value="ECO:0007669"/>
    <property type="project" value="InterPro"/>
</dbReference>
<dbReference type="GO" id="GO:0005198">
    <property type="term" value="F:structural molecule activity"/>
    <property type="evidence" value="ECO:0007669"/>
    <property type="project" value="InterPro"/>
</dbReference>
<dbReference type="Pfam" id="PF04053">
    <property type="entry name" value="B-prop_COPA_B_2nd"/>
    <property type="match status" value="1"/>
</dbReference>
<evidence type="ECO:0000313" key="2">
    <source>
        <dbReference type="EMBL" id="CAK88382.1"/>
    </source>
</evidence>
<feature type="domain" description="COPA/B second beta-propeller" evidence="1">
    <location>
        <begin position="1"/>
        <end position="119"/>
    </location>
</feature>
<keyword evidence="3" id="KW-1185">Reference proteome</keyword>
<dbReference type="KEGG" id="ptm:GSPATT00003351001"/>
<name>A0DZB5_PARTE</name>
<dbReference type="STRING" id="5888.A0DZB5"/>
<dbReference type="GeneID" id="5041564"/>
<dbReference type="OrthoDB" id="2150324at2759"/>
<dbReference type="RefSeq" id="XP_001455779.1">
    <property type="nucleotide sequence ID" value="XM_001455742.1"/>
</dbReference>
<organism evidence="2 3">
    <name type="scientific">Paramecium tetraurelia</name>
    <dbReference type="NCBI Taxonomy" id="5888"/>
    <lineage>
        <taxon>Eukaryota</taxon>
        <taxon>Sar</taxon>
        <taxon>Alveolata</taxon>
        <taxon>Ciliophora</taxon>
        <taxon>Intramacronucleata</taxon>
        <taxon>Oligohymenophorea</taxon>
        <taxon>Peniculida</taxon>
        <taxon>Parameciidae</taxon>
        <taxon>Paramecium</taxon>
    </lineage>
</organism>
<dbReference type="GO" id="GO:0006886">
    <property type="term" value="P:intracellular protein transport"/>
    <property type="evidence" value="ECO:0007669"/>
    <property type="project" value="InterPro"/>
</dbReference>
<dbReference type="HOGENOM" id="CLU_1117555_0_0_1"/>
<sequence>MFYDWETGKLIRRIDFFPNKVILNDTNTIVALATNDEVAITNLLQQEENSDGFEDAFQPLCDTTESINSGYFIQDVFYYTTMNGKIAYSVNGKIFIVDQDKKYFIIRYIQQQNKLYLIDKKYNIISYEVNSNVVEFQTRILKKQCTKAEETLQTIPIQYYDKLSKFQTLLISKNGHINQSRTKTINLSLLFNLHLQMMLSQLLKKAKTHSNQDKLEIFLQNKEKLKQLLKPCNRQMILEDSYKFIPLWD</sequence>
<dbReference type="AlphaFoldDB" id="A0DZB5"/>